<sequence length="87" mass="9305">MINPVTRPRVSLGKRFFLPKTAMASSGTSGRPTNSGSKAFDFASDDILCSYEDYANQDGNNGTHSDPSIAPNSAKAILLSSTSLFFR</sequence>
<name>A0AAV6W854_9LAMI</name>
<organism evidence="1 2">
    <name type="scientific">Buddleja alternifolia</name>
    <dbReference type="NCBI Taxonomy" id="168488"/>
    <lineage>
        <taxon>Eukaryota</taxon>
        <taxon>Viridiplantae</taxon>
        <taxon>Streptophyta</taxon>
        <taxon>Embryophyta</taxon>
        <taxon>Tracheophyta</taxon>
        <taxon>Spermatophyta</taxon>
        <taxon>Magnoliopsida</taxon>
        <taxon>eudicotyledons</taxon>
        <taxon>Gunneridae</taxon>
        <taxon>Pentapetalae</taxon>
        <taxon>asterids</taxon>
        <taxon>lamiids</taxon>
        <taxon>Lamiales</taxon>
        <taxon>Scrophulariaceae</taxon>
        <taxon>Buddlejeae</taxon>
        <taxon>Buddleja</taxon>
    </lineage>
</organism>
<evidence type="ECO:0000313" key="1">
    <source>
        <dbReference type="EMBL" id="KAG8364722.1"/>
    </source>
</evidence>
<reference evidence="1" key="1">
    <citation type="submission" date="2019-10" db="EMBL/GenBank/DDBJ databases">
        <authorList>
            <person name="Zhang R."/>
            <person name="Pan Y."/>
            <person name="Wang J."/>
            <person name="Ma R."/>
            <person name="Yu S."/>
        </authorList>
    </citation>
    <scope>NUCLEOTIDE SEQUENCE</scope>
    <source>
        <strain evidence="1">LA-IB0</strain>
        <tissue evidence="1">Leaf</tissue>
    </source>
</reference>
<protein>
    <submittedName>
        <fullName evidence="1">Uncharacterized protein</fullName>
    </submittedName>
</protein>
<proteinExistence type="predicted"/>
<accession>A0AAV6W854</accession>
<dbReference type="EMBL" id="WHWC01000018">
    <property type="protein sequence ID" value="KAG8364722.1"/>
    <property type="molecule type" value="Genomic_DNA"/>
</dbReference>
<keyword evidence="2" id="KW-1185">Reference proteome</keyword>
<gene>
    <name evidence="1" type="ORF">BUALT_Bualt18G0028300</name>
</gene>
<dbReference type="Proteomes" id="UP000826271">
    <property type="component" value="Unassembled WGS sequence"/>
</dbReference>
<comment type="caution">
    <text evidence="1">The sequence shown here is derived from an EMBL/GenBank/DDBJ whole genome shotgun (WGS) entry which is preliminary data.</text>
</comment>
<dbReference type="AlphaFoldDB" id="A0AAV6W854"/>
<evidence type="ECO:0000313" key="2">
    <source>
        <dbReference type="Proteomes" id="UP000826271"/>
    </source>
</evidence>